<dbReference type="InterPro" id="IPR009045">
    <property type="entry name" value="Zn_M74/Hedgehog-like"/>
</dbReference>
<dbReference type="Gene3D" id="3.30.1380.10">
    <property type="match status" value="1"/>
</dbReference>
<proteinExistence type="predicted"/>
<dbReference type="Pfam" id="PF02557">
    <property type="entry name" value="VanY"/>
    <property type="match status" value="1"/>
</dbReference>
<dbReference type="GO" id="GO:0008233">
    <property type="term" value="F:peptidase activity"/>
    <property type="evidence" value="ECO:0007669"/>
    <property type="project" value="InterPro"/>
</dbReference>
<reference evidence="2 3" key="1">
    <citation type="submission" date="2019-06" db="EMBL/GenBank/DDBJ databases">
        <title>Whole genome sequence for Cellvibrionaceae sp. R142.</title>
        <authorList>
            <person name="Wang G."/>
        </authorList>
    </citation>
    <scope>NUCLEOTIDE SEQUENCE [LARGE SCALE GENOMIC DNA]</scope>
    <source>
        <strain evidence="2 3">R142</strain>
    </source>
</reference>
<dbReference type="CDD" id="cd14847">
    <property type="entry name" value="DD-carboxypeptidase_like"/>
    <property type="match status" value="1"/>
</dbReference>
<accession>A0A545STP2</accession>
<name>A0A545STP2_9GAMM</name>
<feature type="domain" description="D-alanyl-D-alanine carboxypeptidase-like core" evidence="1">
    <location>
        <begin position="24"/>
        <end position="181"/>
    </location>
</feature>
<gene>
    <name evidence="2" type="ORF">FKG94_23645</name>
</gene>
<comment type="caution">
    <text evidence="2">The sequence shown here is derived from an EMBL/GenBank/DDBJ whole genome shotgun (WGS) entry which is preliminary data.</text>
</comment>
<dbReference type="Proteomes" id="UP000319732">
    <property type="component" value="Unassembled WGS sequence"/>
</dbReference>
<keyword evidence="3" id="KW-1185">Reference proteome</keyword>
<dbReference type="PANTHER" id="PTHR34385">
    <property type="entry name" value="D-ALANYL-D-ALANINE CARBOXYPEPTIDASE"/>
    <property type="match status" value="1"/>
</dbReference>
<protein>
    <submittedName>
        <fullName evidence="2">M15 family metallopeptidase</fullName>
    </submittedName>
</protein>
<evidence type="ECO:0000313" key="3">
    <source>
        <dbReference type="Proteomes" id="UP000319732"/>
    </source>
</evidence>
<sequence length="242" mass="26520">MIVTQELTGQIDAHVICLPASDQRVHRELLGPLAALTESARQAGFDLQVASGFRSFERQLHIWNAKARGLRPVLDSAGAPLDIASLDNTRRMFAILRWSALPGASRHHWGCDVDIYDAAAVAHDYKLQLSVAETCAGGPFAELHAWLDGFLLRREDLGFFRPYGADRGGVAPEPWHLSFAPLARQFQAALQPDCVAAAIEAADLALKAEVLANIEEIFQRFIHVPQSAYPGESGNFEPDREG</sequence>
<dbReference type="OrthoDB" id="9792074at2"/>
<dbReference type="EMBL" id="VHSG01000028">
    <property type="protein sequence ID" value="TQV68318.1"/>
    <property type="molecule type" value="Genomic_DNA"/>
</dbReference>
<dbReference type="InterPro" id="IPR003709">
    <property type="entry name" value="VanY-like_core_dom"/>
</dbReference>
<organism evidence="2 3">
    <name type="scientific">Exilibacterium tricleocarpae</name>
    <dbReference type="NCBI Taxonomy" id="2591008"/>
    <lineage>
        <taxon>Bacteria</taxon>
        <taxon>Pseudomonadati</taxon>
        <taxon>Pseudomonadota</taxon>
        <taxon>Gammaproteobacteria</taxon>
        <taxon>Cellvibrionales</taxon>
        <taxon>Cellvibrionaceae</taxon>
        <taxon>Exilibacterium</taxon>
    </lineage>
</organism>
<evidence type="ECO:0000259" key="1">
    <source>
        <dbReference type="Pfam" id="PF02557"/>
    </source>
</evidence>
<dbReference type="InterPro" id="IPR052179">
    <property type="entry name" value="DD-CPase-like"/>
</dbReference>
<dbReference type="SUPFAM" id="SSF55166">
    <property type="entry name" value="Hedgehog/DD-peptidase"/>
    <property type="match status" value="1"/>
</dbReference>
<dbReference type="AlphaFoldDB" id="A0A545STP2"/>
<dbReference type="GO" id="GO:0006508">
    <property type="term" value="P:proteolysis"/>
    <property type="evidence" value="ECO:0007669"/>
    <property type="project" value="InterPro"/>
</dbReference>
<evidence type="ECO:0000313" key="2">
    <source>
        <dbReference type="EMBL" id="TQV68318.1"/>
    </source>
</evidence>
<dbReference type="PANTHER" id="PTHR34385:SF1">
    <property type="entry name" value="PEPTIDOGLYCAN L-ALANYL-D-GLUTAMATE ENDOPEPTIDASE CWLK"/>
    <property type="match status" value="1"/>
</dbReference>